<proteinExistence type="predicted"/>
<dbReference type="AlphaFoldDB" id="A0AA47N5D8"/>
<gene>
    <name evidence="1" type="primary">FASN_2</name>
    <name evidence="1" type="ORF">N1851_005919</name>
</gene>
<evidence type="ECO:0000313" key="1">
    <source>
        <dbReference type="EMBL" id="KAK0152564.1"/>
    </source>
</evidence>
<sequence length="132" mass="14684">MALFLKNVAFHGILLDALFEEGNREWEEVSELLKEGIASAVVQPLKTTVFQRDRVEDAFRYMAQGKHIGKVLLQVGPRSEPTMSQSPKSIVASPILVMNSVGASFLLTDAKQAAFGGRAEPRMIAMEIIYWF</sequence>
<name>A0AA47N5D8_MERPO</name>
<evidence type="ECO:0000313" key="2">
    <source>
        <dbReference type="Proteomes" id="UP001174136"/>
    </source>
</evidence>
<accession>A0AA47N5D8</accession>
<dbReference type="Pfam" id="PF13602">
    <property type="entry name" value="ADH_zinc_N_2"/>
    <property type="match status" value="1"/>
</dbReference>
<reference evidence="1" key="1">
    <citation type="journal article" date="2023" name="Front. Mar. Sci.">
        <title>A new Merluccius polli reference genome to investigate the effects of global change in West African waters.</title>
        <authorList>
            <person name="Mateo J.L."/>
            <person name="Blanco-Fernandez C."/>
            <person name="Garcia-Vazquez E."/>
            <person name="Machado-Schiaffino G."/>
        </authorList>
    </citation>
    <scope>NUCLEOTIDE SEQUENCE</scope>
    <source>
        <strain evidence="1">C29</strain>
        <tissue evidence="1">Fin</tissue>
    </source>
</reference>
<comment type="caution">
    <text evidence="1">The sequence shown here is derived from an EMBL/GenBank/DDBJ whole genome shotgun (WGS) entry which is preliminary data.</text>
</comment>
<dbReference type="Gene3D" id="3.90.180.10">
    <property type="entry name" value="Medium-chain alcohol dehydrogenases, catalytic domain"/>
    <property type="match status" value="1"/>
</dbReference>
<protein>
    <submittedName>
        <fullName evidence="1">Fatty acid synthase</fullName>
    </submittedName>
</protein>
<organism evidence="1 2">
    <name type="scientific">Merluccius polli</name>
    <name type="common">Benguela hake</name>
    <name type="synonym">Merluccius cadenati</name>
    <dbReference type="NCBI Taxonomy" id="89951"/>
    <lineage>
        <taxon>Eukaryota</taxon>
        <taxon>Metazoa</taxon>
        <taxon>Chordata</taxon>
        <taxon>Craniata</taxon>
        <taxon>Vertebrata</taxon>
        <taxon>Euteleostomi</taxon>
        <taxon>Actinopterygii</taxon>
        <taxon>Neopterygii</taxon>
        <taxon>Teleostei</taxon>
        <taxon>Neoteleostei</taxon>
        <taxon>Acanthomorphata</taxon>
        <taxon>Zeiogadaria</taxon>
        <taxon>Gadariae</taxon>
        <taxon>Gadiformes</taxon>
        <taxon>Gadoidei</taxon>
        <taxon>Merlucciidae</taxon>
        <taxon>Merluccius</taxon>
    </lineage>
</organism>
<keyword evidence="2" id="KW-1185">Reference proteome</keyword>
<dbReference type="EMBL" id="JAOPHQ010000950">
    <property type="protein sequence ID" value="KAK0152564.1"/>
    <property type="molecule type" value="Genomic_DNA"/>
</dbReference>
<dbReference type="Proteomes" id="UP001174136">
    <property type="component" value="Unassembled WGS sequence"/>
</dbReference>